<dbReference type="AlphaFoldDB" id="H0QNR5"/>
<keyword evidence="3" id="KW-1185">Reference proteome</keyword>
<protein>
    <recommendedName>
        <fullName evidence="4">DNA primase/nucleoside triphosphatase C-terminal domain-containing protein</fullName>
    </recommendedName>
</protein>
<feature type="region of interest" description="Disordered" evidence="1">
    <location>
        <begin position="1"/>
        <end position="74"/>
    </location>
</feature>
<reference evidence="2 3" key="1">
    <citation type="submission" date="2011-12" db="EMBL/GenBank/DDBJ databases">
        <title>Whole genome shotgun sequence of Arthrobacter globiformis NBRC 12137.</title>
        <authorList>
            <person name="Miyazawa S."/>
            <person name="Hosoyama A."/>
            <person name="Tsuchikane K."/>
            <person name="Katsumata H."/>
            <person name="Yamazaki S."/>
            <person name="Fujita N."/>
        </authorList>
    </citation>
    <scope>NUCLEOTIDE SEQUENCE [LARGE SCALE GENOMIC DNA]</scope>
    <source>
        <strain evidence="2 3">NBRC 12137</strain>
    </source>
</reference>
<gene>
    <name evidence="2" type="ORF">ARGLB_069_00830</name>
</gene>
<accession>H0QNR5</accession>
<organism evidence="2 3">
    <name type="scientific">Arthrobacter globiformis (strain ATCC 8010 / DSM 20124 / JCM 1332 / NBRC 12137 / NCIMB 8907 / NRRL B-2979 / 168)</name>
    <dbReference type="NCBI Taxonomy" id="1077972"/>
    <lineage>
        <taxon>Bacteria</taxon>
        <taxon>Bacillati</taxon>
        <taxon>Actinomycetota</taxon>
        <taxon>Actinomycetes</taxon>
        <taxon>Micrococcales</taxon>
        <taxon>Micrococcaceae</taxon>
        <taxon>Arthrobacter</taxon>
    </lineage>
</organism>
<dbReference type="Proteomes" id="UP000003828">
    <property type="component" value="Unassembled WGS sequence"/>
</dbReference>
<feature type="compositionally biased region" description="Polar residues" evidence="1">
    <location>
        <begin position="52"/>
        <end position="64"/>
    </location>
</feature>
<feature type="non-terminal residue" evidence="2">
    <location>
        <position position="1"/>
    </location>
</feature>
<evidence type="ECO:0000313" key="3">
    <source>
        <dbReference type="Proteomes" id="UP000003828"/>
    </source>
</evidence>
<name>H0QNR5_ARTG1</name>
<dbReference type="EMBL" id="BAEG01000069">
    <property type="protein sequence ID" value="GAB14466.1"/>
    <property type="molecule type" value="Genomic_DNA"/>
</dbReference>
<proteinExistence type="predicted"/>
<evidence type="ECO:0000256" key="1">
    <source>
        <dbReference type="SAM" id="MobiDB-lite"/>
    </source>
</evidence>
<comment type="caution">
    <text evidence="2">The sequence shown here is derived from an EMBL/GenBank/DDBJ whole genome shotgun (WGS) entry which is preliminary data.</text>
</comment>
<evidence type="ECO:0000313" key="2">
    <source>
        <dbReference type="EMBL" id="GAB14466.1"/>
    </source>
</evidence>
<evidence type="ECO:0008006" key="4">
    <source>
        <dbReference type="Google" id="ProtNLM"/>
    </source>
</evidence>
<sequence length="135" mass="14709">PCKAASPRPGGLLESAGRRPPASPLPCRAPRRNPLQPDGGTQAPSGKEPSMAHSQYDQFLQEATTADDHSDSPLDRDRLYGLYTSWCFLRQEAPRPESTFWAAMKKKHIHPGRNGLRMTGPAATDYILASCPGLV</sequence>